<keyword evidence="1" id="KW-0732">Signal</keyword>
<proteinExistence type="predicted"/>
<evidence type="ECO:0000313" key="3">
    <source>
        <dbReference type="Proteomes" id="UP000178449"/>
    </source>
</evidence>
<name>A0A1F6G539_9PROT</name>
<evidence type="ECO:0000256" key="1">
    <source>
        <dbReference type="SAM" id="SignalP"/>
    </source>
</evidence>
<dbReference type="PROSITE" id="PS51257">
    <property type="entry name" value="PROKAR_LIPOPROTEIN"/>
    <property type="match status" value="1"/>
</dbReference>
<dbReference type="EMBL" id="MFNE01000052">
    <property type="protein sequence ID" value="OGG93225.1"/>
    <property type="molecule type" value="Genomic_DNA"/>
</dbReference>
<evidence type="ECO:0008006" key="4">
    <source>
        <dbReference type="Google" id="ProtNLM"/>
    </source>
</evidence>
<protein>
    <recommendedName>
        <fullName evidence="4">FlgO domain-containing protein</fullName>
    </recommendedName>
</protein>
<sequence>MKKTLLLICLGLLTACTAHAPDPRRLEITQLDQEQTTFPPSEVELVYQPALMVLLLEEKDPIKPLEQSDLVTLALVSDQLAAQAGLVQVPRTQIQAVLKDQKWRNLRPESIMEALEFGKSMGAQFVGQLRVQTQAERQVQFWLKVIKVDTGQLVFSETFKFLPDKQDRIIENLKPVLQAHFPIIGWVLQTRGDREMVHISLGTAEGVKPGRPVVFRSRRIERGLEEGVNTGRIEYSEILAKGKVTESGTEGSWVWVEEAGRGKLRWGDLVFTAPESKGNFF</sequence>
<reference evidence="2 3" key="1">
    <citation type="journal article" date="2016" name="Nat. Commun.">
        <title>Thousands of microbial genomes shed light on interconnected biogeochemical processes in an aquifer system.</title>
        <authorList>
            <person name="Anantharaman K."/>
            <person name="Brown C.T."/>
            <person name="Hug L.A."/>
            <person name="Sharon I."/>
            <person name="Castelle C.J."/>
            <person name="Probst A.J."/>
            <person name="Thomas B.C."/>
            <person name="Singh A."/>
            <person name="Wilkins M.J."/>
            <person name="Karaoz U."/>
            <person name="Brodie E.L."/>
            <person name="Williams K.H."/>
            <person name="Hubbard S.S."/>
            <person name="Banfield J.F."/>
        </authorList>
    </citation>
    <scope>NUCLEOTIDE SEQUENCE [LARGE SCALE GENOMIC DNA]</scope>
</reference>
<feature type="chain" id="PRO_5009524516" description="FlgO domain-containing protein" evidence="1">
    <location>
        <begin position="21"/>
        <end position="281"/>
    </location>
</feature>
<feature type="signal peptide" evidence="1">
    <location>
        <begin position="1"/>
        <end position="20"/>
    </location>
</feature>
<organism evidence="2 3">
    <name type="scientific">Candidatus Lambdaproteobacteria bacterium RIFOXYD2_FULL_50_16</name>
    <dbReference type="NCBI Taxonomy" id="1817772"/>
    <lineage>
        <taxon>Bacteria</taxon>
        <taxon>Pseudomonadati</taxon>
        <taxon>Pseudomonadota</taxon>
        <taxon>Candidatus Lambdaproteobacteria</taxon>
    </lineage>
</organism>
<comment type="caution">
    <text evidence="2">The sequence shown here is derived from an EMBL/GenBank/DDBJ whole genome shotgun (WGS) entry which is preliminary data.</text>
</comment>
<dbReference type="STRING" id="1817772.A2527_13305"/>
<accession>A0A1F6G539</accession>
<dbReference type="Proteomes" id="UP000178449">
    <property type="component" value="Unassembled WGS sequence"/>
</dbReference>
<dbReference type="AlphaFoldDB" id="A0A1F6G539"/>
<gene>
    <name evidence="2" type="ORF">A2527_13305</name>
</gene>
<evidence type="ECO:0000313" key="2">
    <source>
        <dbReference type="EMBL" id="OGG93225.1"/>
    </source>
</evidence>